<protein>
    <submittedName>
        <fullName evidence="3">WYL domain-containing protein</fullName>
    </submittedName>
</protein>
<dbReference type="Proteomes" id="UP001440599">
    <property type="component" value="Unassembled WGS sequence"/>
</dbReference>
<comment type="caution">
    <text evidence="3">The sequence shown here is derived from an EMBL/GenBank/DDBJ whole genome shotgun (WGS) entry which is preliminary data.</text>
</comment>
<dbReference type="Pfam" id="PF25583">
    <property type="entry name" value="WCX"/>
    <property type="match status" value="1"/>
</dbReference>
<dbReference type="SUPFAM" id="SSF46785">
    <property type="entry name" value="Winged helix' DNA-binding domain"/>
    <property type="match status" value="1"/>
</dbReference>
<evidence type="ECO:0000259" key="1">
    <source>
        <dbReference type="Pfam" id="PF13280"/>
    </source>
</evidence>
<feature type="domain" description="WCX" evidence="2">
    <location>
        <begin position="232"/>
        <end position="308"/>
    </location>
</feature>
<dbReference type="InterPro" id="IPR051534">
    <property type="entry name" value="CBASS_pafABC_assoc_protein"/>
</dbReference>
<dbReference type="InterPro" id="IPR036390">
    <property type="entry name" value="WH_DNA-bd_sf"/>
</dbReference>
<sequence length="311" mass="34352">MAKRANQKEKLLLLWRLLWERTDESHPMRLQELIDALAGAGIRAERKSIYTDIQALRAAGVDVRSRKGRQAGWYLGKRPLDLGQLKLLTDAVQLCPLVPAGRAEELSAALSALASTHQAGQLRQRRVRVDRRAAELDKGLCSNVDKLHTAITNRKIVLFQYPEYREKANEAVSARCLVDPAELLWTQGHYTLAGVDQHTGQAGRYRVDRMEGLVVTALTGAGPDRTVYAPAPEEITLRCRAELAGAVRDRFGPEVSFRPGEEGWCTAAVSTAVDPAFLGWLFALGEGAYIAGPDWAARRMREQLAAAAARY</sequence>
<evidence type="ECO:0000259" key="2">
    <source>
        <dbReference type="Pfam" id="PF25583"/>
    </source>
</evidence>
<dbReference type="PANTHER" id="PTHR34580:SF1">
    <property type="entry name" value="PROTEIN PAFC"/>
    <property type="match status" value="1"/>
</dbReference>
<organism evidence="3 4">
    <name type="scientific">Flavonifractor hominis</name>
    <dbReference type="NCBI Taxonomy" id="3133178"/>
    <lineage>
        <taxon>Bacteria</taxon>
        <taxon>Bacillati</taxon>
        <taxon>Bacillota</taxon>
        <taxon>Clostridia</taxon>
        <taxon>Eubacteriales</taxon>
        <taxon>Oscillospiraceae</taxon>
        <taxon>Flavonifractor</taxon>
    </lineage>
</organism>
<dbReference type="EMBL" id="JBBMFT010000011">
    <property type="protein sequence ID" value="MEQ2457284.1"/>
    <property type="molecule type" value="Genomic_DNA"/>
</dbReference>
<evidence type="ECO:0000313" key="3">
    <source>
        <dbReference type="EMBL" id="MEQ2457284.1"/>
    </source>
</evidence>
<dbReference type="PANTHER" id="PTHR34580">
    <property type="match status" value="1"/>
</dbReference>
<gene>
    <name evidence="3" type="ORF">WMO45_12210</name>
</gene>
<keyword evidence="4" id="KW-1185">Reference proteome</keyword>
<feature type="domain" description="WYL" evidence="1">
    <location>
        <begin position="143"/>
        <end position="213"/>
    </location>
</feature>
<name>A0ABV1ET70_9FIRM</name>
<dbReference type="InterPro" id="IPR026881">
    <property type="entry name" value="WYL_dom"/>
</dbReference>
<dbReference type="InterPro" id="IPR057727">
    <property type="entry name" value="WCX_dom"/>
</dbReference>
<evidence type="ECO:0000313" key="4">
    <source>
        <dbReference type="Proteomes" id="UP001440599"/>
    </source>
</evidence>
<proteinExistence type="predicted"/>
<dbReference type="RefSeq" id="WP_349141073.1">
    <property type="nucleotide sequence ID" value="NZ_JBBMFT010000011.1"/>
</dbReference>
<dbReference type="Pfam" id="PF13280">
    <property type="entry name" value="WYL"/>
    <property type="match status" value="1"/>
</dbReference>
<reference evidence="3 4" key="1">
    <citation type="submission" date="2024-03" db="EMBL/GenBank/DDBJ databases">
        <title>Human intestinal bacterial collection.</title>
        <authorList>
            <person name="Pauvert C."/>
            <person name="Hitch T.C.A."/>
            <person name="Clavel T."/>
        </authorList>
    </citation>
    <scope>NUCLEOTIDE SEQUENCE [LARGE SCALE GENOMIC DNA]</scope>
    <source>
        <strain evidence="3 4">CLA-AP-H34</strain>
    </source>
</reference>
<accession>A0ABV1ET70</accession>